<evidence type="ECO:0000256" key="1">
    <source>
        <dbReference type="ARBA" id="ARBA00004651"/>
    </source>
</evidence>
<keyword evidence="6" id="KW-0739">Sodium transport</keyword>
<evidence type="ECO:0000256" key="4">
    <source>
        <dbReference type="ARBA" id="ARBA00023053"/>
    </source>
</evidence>
<comment type="subcellular location">
    <subcellularLocation>
        <location evidence="1">Cell membrane</location>
        <topology evidence="1">Multi-pass membrane protein</topology>
    </subcellularLocation>
</comment>
<keyword evidence="7" id="KW-1133">Transmembrane helix</keyword>
<dbReference type="GO" id="GO:0005886">
    <property type="term" value="C:plasma membrane"/>
    <property type="evidence" value="ECO:0007669"/>
    <property type="project" value="UniProtKB-SubCell"/>
</dbReference>
<proteinExistence type="predicted"/>
<evidence type="ECO:0000256" key="6">
    <source>
        <dbReference type="ARBA" id="ARBA00023201"/>
    </source>
</evidence>
<dbReference type="InterPro" id="IPR038377">
    <property type="entry name" value="Na/Glc_symporter_sf"/>
</dbReference>
<dbReference type="EMBL" id="GIFK01004599">
    <property type="protein sequence ID" value="NBJ62302.1"/>
    <property type="molecule type" value="Transcribed_RNA"/>
</dbReference>
<reference evidence="8" key="1">
    <citation type="submission" date="2019-10" db="EMBL/GenBank/DDBJ databases">
        <title>Short sand fly seasons in Tbilisi, Georgia, hinder development of host immunity to saliva of the visceral leishmaniasis vector Phlebotomus kandelakii.</title>
        <authorList>
            <person name="Oliveira F."/>
            <person name="Giorgobiani E."/>
            <person name="Guimaraes-Costa A.B."/>
            <person name="Abdeladhim M."/>
            <person name="Oristian J."/>
            <person name="Tskhvaradze L."/>
            <person name="Tsertsvadze N."/>
            <person name="Zakalashvili M."/>
            <person name="Valenzuela J.G."/>
            <person name="Kamhawi S."/>
        </authorList>
    </citation>
    <scope>NUCLEOTIDE SEQUENCE</scope>
    <source>
        <strain evidence="8">Wild-capture in Tbilisi</strain>
        <tissue evidence="8">Salivary glands</tissue>
    </source>
</reference>
<sequence>MQLTNSFEGVTSGSVLGIFILGIFFPSINGSCALTGGIAGLILMGFISFSAQTAIAAGDLVFETKPLSHEKCYDVFNITVNLNETSLETERSYVFPLFRISYLFYIPLGIVTTISVAFLMRYLTGGNKPGDVDSTLISRLVQSRDTDVNEIARSQDILEEKIDLMPKDDRKLSKVKITK</sequence>
<dbReference type="Gene3D" id="1.20.1730.10">
    <property type="entry name" value="Sodium/glucose cotransporter"/>
    <property type="match status" value="1"/>
</dbReference>
<evidence type="ECO:0000256" key="7">
    <source>
        <dbReference type="SAM" id="Phobius"/>
    </source>
</evidence>
<evidence type="ECO:0000256" key="5">
    <source>
        <dbReference type="ARBA" id="ARBA00023065"/>
    </source>
</evidence>
<dbReference type="InterPro" id="IPR051163">
    <property type="entry name" value="Sodium:Solute_Symporter_SSF"/>
</dbReference>
<organism evidence="8">
    <name type="scientific">Phlebotomus kandelakii</name>
    <dbReference type="NCBI Taxonomy" id="1109342"/>
    <lineage>
        <taxon>Eukaryota</taxon>
        <taxon>Metazoa</taxon>
        <taxon>Ecdysozoa</taxon>
        <taxon>Arthropoda</taxon>
        <taxon>Hexapoda</taxon>
        <taxon>Insecta</taxon>
        <taxon>Pterygota</taxon>
        <taxon>Neoptera</taxon>
        <taxon>Endopterygota</taxon>
        <taxon>Diptera</taxon>
        <taxon>Nematocera</taxon>
        <taxon>Psychodoidea</taxon>
        <taxon>Psychodidae</taxon>
        <taxon>Phlebotomus</taxon>
        <taxon>Larroussius</taxon>
    </lineage>
</organism>
<feature type="transmembrane region" description="Helical" evidence="7">
    <location>
        <begin position="102"/>
        <end position="120"/>
    </location>
</feature>
<keyword evidence="5" id="KW-0406">Ion transport</keyword>
<feature type="transmembrane region" description="Helical" evidence="7">
    <location>
        <begin position="32"/>
        <end position="57"/>
    </location>
</feature>
<protein>
    <submittedName>
        <fullName evidence="8">Putative solute symporter family protein</fullName>
    </submittedName>
</protein>
<feature type="transmembrane region" description="Helical" evidence="7">
    <location>
        <begin position="6"/>
        <end position="25"/>
    </location>
</feature>
<accession>A0A6B2EHX8</accession>
<dbReference type="PANTHER" id="PTHR42985:SF39">
    <property type="entry name" value="GH10366P"/>
    <property type="match status" value="1"/>
</dbReference>
<evidence type="ECO:0000256" key="2">
    <source>
        <dbReference type="ARBA" id="ARBA00022448"/>
    </source>
</evidence>
<keyword evidence="3" id="KW-1003">Cell membrane</keyword>
<keyword evidence="7" id="KW-0812">Transmembrane</keyword>
<evidence type="ECO:0000313" key="8">
    <source>
        <dbReference type="EMBL" id="NBJ62302.1"/>
    </source>
</evidence>
<keyword evidence="7" id="KW-0472">Membrane</keyword>
<dbReference type="PANTHER" id="PTHR42985">
    <property type="entry name" value="SODIUM-COUPLED MONOCARBOXYLATE TRANSPORTER"/>
    <property type="match status" value="1"/>
</dbReference>
<keyword evidence="2" id="KW-0813">Transport</keyword>
<name>A0A6B2EHX8_9DIPT</name>
<dbReference type="GO" id="GO:0015293">
    <property type="term" value="F:symporter activity"/>
    <property type="evidence" value="ECO:0007669"/>
    <property type="project" value="TreeGrafter"/>
</dbReference>
<dbReference type="AlphaFoldDB" id="A0A6B2EHX8"/>
<dbReference type="GO" id="GO:0006814">
    <property type="term" value="P:sodium ion transport"/>
    <property type="evidence" value="ECO:0007669"/>
    <property type="project" value="UniProtKB-KW"/>
</dbReference>
<evidence type="ECO:0000256" key="3">
    <source>
        <dbReference type="ARBA" id="ARBA00022475"/>
    </source>
</evidence>
<keyword evidence="4" id="KW-0915">Sodium</keyword>